<evidence type="ECO:0000313" key="2">
    <source>
        <dbReference type="Proteomes" id="UP001459277"/>
    </source>
</evidence>
<keyword evidence="2" id="KW-1185">Reference proteome</keyword>
<proteinExistence type="predicted"/>
<accession>A0AAW2CDH9</accession>
<protein>
    <submittedName>
        <fullName evidence="1">Uncharacterized protein</fullName>
    </submittedName>
</protein>
<reference evidence="1 2" key="1">
    <citation type="submission" date="2024-01" db="EMBL/GenBank/DDBJ databases">
        <title>A telomere-to-telomere, gap-free genome of sweet tea (Lithocarpus litseifolius).</title>
        <authorList>
            <person name="Zhou J."/>
        </authorList>
    </citation>
    <scope>NUCLEOTIDE SEQUENCE [LARGE SCALE GENOMIC DNA]</scope>
    <source>
        <strain evidence="1">Zhou-2022a</strain>
        <tissue evidence="1">Leaf</tissue>
    </source>
</reference>
<dbReference type="AlphaFoldDB" id="A0AAW2CDH9"/>
<evidence type="ECO:0000313" key="1">
    <source>
        <dbReference type="EMBL" id="KAK9995728.1"/>
    </source>
</evidence>
<name>A0AAW2CDH9_9ROSI</name>
<organism evidence="1 2">
    <name type="scientific">Lithocarpus litseifolius</name>
    <dbReference type="NCBI Taxonomy" id="425828"/>
    <lineage>
        <taxon>Eukaryota</taxon>
        <taxon>Viridiplantae</taxon>
        <taxon>Streptophyta</taxon>
        <taxon>Embryophyta</taxon>
        <taxon>Tracheophyta</taxon>
        <taxon>Spermatophyta</taxon>
        <taxon>Magnoliopsida</taxon>
        <taxon>eudicotyledons</taxon>
        <taxon>Gunneridae</taxon>
        <taxon>Pentapetalae</taxon>
        <taxon>rosids</taxon>
        <taxon>fabids</taxon>
        <taxon>Fagales</taxon>
        <taxon>Fagaceae</taxon>
        <taxon>Lithocarpus</taxon>
    </lineage>
</organism>
<comment type="caution">
    <text evidence="1">The sequence shown here is derived from an EMBL/GenBank/DDBJ whole genome shotgun (WGS) entry which is preliminary data.</text>
</comment>
<sequence>MSNQTVLVAAPITVPVNHGEKSEKFNGTECKRWQQKMLFYLTTLNLAKFLYENAPKLKENEIGKWLLQWKHGNMLTSFAKTIF</sequence>
<gene>
    <name evidence="1" type="ORF">SO802_020414</name>
</gene>
<dbReference type="Proteomes" id="UP001459277">
    <property type="component" value="Unassembled WGS sequence"/>
</dbReference>
<dbReference type="EMBL" id="JAZDWU010000007">
    <property type="protein sequence ID" value="KAK9995728.1"/>
    <property type="molecule type" value="Genomic_DNA"/>
</dbReference>